<evidence type="ECO:0000256" key="1">
    <source>
        <dbReference type="ARBA" id="ARBA00006484"/>
    </source>
</evidence>
<dbReference type="PANTHER" id="PTHR42760">
    <property type="entry name" value="SHORT-CHAIN DEHYDROGENASES/REDUCTASES FAMILY MEMBER"/>
    <property type="match status" value="1"/>
</dbReference>
<sequence>MGYPDLQGKVALVTGIGQMGDTGIGQQDPNIWGNGAAIAKKLYDYGAKVFGCDLVLSSAEETQGLIKSASPSSNTPGSIDVIQADVTSASSVKAMINACIQKHGRIDILVNNVGRPAPGGAGDMDEATWDAQINVNLKSVFLCSKFALPHLESVGGVVVNLGSVAGVGWTGKAQIGYATTKGAVIQYTRVAAVEYAKRGVRFNCVSPGLVHTPLVTFIAQKYPPYDYDATIKKRNNQVPMGKMGRAWDVAEGVCWLSSEKSGFVTGHNLLVDGGQVASLL</sequence>
<accession>A0A9P4M318</accession>
<comment type="similarity">
    <text evidence="1">Belongs to the short-chain dehydrogenases/reductases (SDR) family.</text>
</comment>
<keyword evidence="2" id="KW-0521">NADP</keyword>
<dbReference type="PRINTS" id="PR00080">
    <property type="entry name" value="SDRFAMILY"/>
</dbReference>
<dbReference type="InterPro" id="IPR020904">
    <property type="entry name" value="Sc_DH/Rdtase_CS"/>
</dbReference>
<reference evidence="3" key="1">
    <citation type="journal article" date="2020" name="Stud. Mycol.">
        <title>101 Dothideomycetes genomes: a test case for predicting lifestyles and emergence of pathogens.</title>
        <authorList>
            <person name="Haridas S."/>
            <person name="Albert R."/>
            <person name="Binder M."/>
            <person name="Bloem J."/>
            <person name="Labutti K."/>
            <person name="Salamov A."/>
            <person name="Andreopoulos B."/>
            <person name="Baker S."/>
            <person name="Barry K."/>
            <person name="Bills G."/>
            <person name="Bluhm B."/>
            <person name="Cannon C."/>
            <person name="Castanera R."/>
            <person name="Culley D."/>
            <person name="Daum C."/>
            <person name="Ezra D."/>
            <person name="Gonzalez J."/>
            <person name="Henrissat B."/>
            <person name="Kuo A."/>
            <person name="Liang C."/>
            <person name="Lipzen A."/>
            <person name="Lutzoni F."/>
            <person name="Magnuson J."/>
            <person name="Mondo S."/>
            <person name="Nolan M."/>
            <person name="Ohm R."/>
            <person name="Pangilinan J."/>
            <person name="Park H.-J."/>
            <person name="Ramirez L."/>
            <person name="Alfaro M."/>
            <person name="Sun H."/>
            <person name="Tritt A."/>
            <person name="Yoshinaga Y."/>
            <person name="Zwiers L.-H."/>
            <person name="Turgeon B."/>
            <person name="Goodwin S."/>
            <person name="Spatafora J."/>
            <person name="Crous P."/>
            <person name="Grigoriev I."/>
        </authorList>
    </citation>
    <scope>NUCLEOTIDE SEQUENCE</scope>
    <source>
        <strain evidence="3">CBS 133067</strain>
    </source>
</reference>
<dbReference type="EMBL" id="ML978130">
    <property type="protein sequence ID" value="KAF2096251.1"/>
    <property type="molecule type" value="Genomic_DNA"/>
</dbReference>
<proteinExistence type="inferred from homology"/>
<keyword evidence="4" id="KW-1185">Reference proteome</keyword>
<dbReference type="Proteomes" id="UP000799772">
    <property type="component" value="Unassembled WGS sequence"/>
</dbReference>
<comment type="caution">
    <text evidence="3">The sequence shown here is derived from an EMBL/GenBank/DDBJ whole genome shotgun (WGS) entry which is preliminary data.</text>
</comment>
<dbReference type="InterPro" id="IPR036291">
    <property type="entry name" value="NAD(P)-bd_dom_sf"/>
</dbReference>
<dbReference type="AlphaFoldDB" id="A0A9P4M318"/>
<dbReference type="Gene3D" id="3.40.50.720">
    <property type="entry name" value="NAD(P)-binding Rossmann-like Domain"/>
    <property type="match status" value="1"/>
</dbReference>
<evidence type="ECO:0000313" key="3">
    <source>
        <dbReference type="EMBL" id="KAF2096251.1"/>
    </source>
</evidence>
<name>A0A9P4M318_9PEZI</name>
<dbReference type="OrthoDB" id="47007at2759"/>
<dbReference type="PRINTS" id="PR00081">
    <property type="entry name" value="GDHRDH"/>
</dbReference>
<dbReference type="FunFam" id="3.40.50.720:FF:000084">
    <property type="entry name" value="Short-chain dehydrogenase reductase"/>
    <property type="match status" value="1"/>
</dbReference>
<dbReference type="SUPFAM" id="SSF51735">
    <property type="entry name" value="NAD(P)-binding Rossmann-fold domains"/>
    <property type="match status" value="1"/>
</dbReference>
<dbReference type="Pfam" id="PF13561">
    <property type="entry name" value="adh_short_C2"/>
    <property type="match status" value="1"/>
</dbReference>
<evidence type="ECO:0000256" key="2">
    <source>
        <dbReference type="ARBA" id="ARBA00022857"/>
    </source>
</evidence>
<dbReference type="CDD" id="cd05233">
    <property type="entry name" value="SDR_c"/>
    <property type="match status" value="1"/>
</dbReference>
<evidence type="ECO:0000313" key="4">
    <source>
        <dbReference type="Proteomes" id="UP000799772"/>
    </source>
</evidence>
<organism evidence="3 4">
    <name type="scientific">Rhizodiscina lignyota</name>
    <dbReference type="NCBI Taxonomy" id="1504668"/>
    <lineage>
        <taxon>Eukaryota</taxon>
        <taxon>Fungi</taxon>
        <taxon>Dikarya</taxon>
        <taxon>Ascomycota</taxon>
        <taxon>Pezizomycotina</taxon>
        <taxon>Dothideomycetes</taxon>
        <taxon>Pleosporomycetidae</taxon>
        <taxon>Aulographales</taxon>
        <taxon>Rhizodiscinaceae</taxon>
        <taxon>Rhizodiscina</taxon>
    </lineage>
</organism>
<protein>
    <submittedName>
        <fullName evidence="3">Short-chain dehydrogenases/reductase</fullName>
    </submittedName>
</protein>
<dbReference type="GO" id="GO:0016616">
    <property type="term" value="F:oxidoreductase activity, acting on the CH-OH group of donors, NAD or NADP as acceptor"/>
    <property type="evidence" value="ECO:0007669"/>
    <property type="project" value="TreeGrafter"/>
</dbReference>
<dbReference type="PROSITE" id="PS00061">
    <property type="entry name" value="ADH_SHORT"/>
    <property type="match status" value="1"/>
</dbReference>
<dbReference type="InterPro" id="IPR002347">
    <property type="entry name" value="SDR_fam"/>
</dbReference>
<gene>
    <name evidence="3" type="ORF">NA57DRAFT_67765</name>
</gene>